<reference evidence="1" key="1">
    <citation type="submission" date="2021-02" db="EMBL/GenBank/DDBJ databases">
        <authorList>
            <person name="Dougan E. K."/>
            <person name="Rhodes N."/>
            <person name="Thang M."/>
            <person name="Chan C."/>
        </authorList>
    </citation>
    <scope>NUCLEOTIDE SEQUENCE</scope>
</reference>
<dbReference type="OrthoDB" id="6493944at2759"/>
<dbReference type="AlphaFoldDB" id="A0A812V1M7"/>
<dbReference type="InterPro" id="IPR042267">
    <property type="entry name" value="VTC_sf"/>
</dbReference>
<dbReference type="Proteomes" id="UP000604046">
    <property type="component" value="Unassembled WGS sequence"/>
</dbReference>
<protein>
    <submittedName>
        <fullName evidence="1">Uncharacterized protein</fullName>
    </submittedName>
</protein>
<evidence type="ECO:0000313" key="1">
    <source>
        <dbReference type="EMBL" id="CAE7609158.1"/>
    </source>
</evidence>
<gene>
    <name evidence="1" type="ORF">SNAT2548_LOCUS34627</name>
</gene>
<sequence>MKPAADAENFQRASYKLAMKPEDIIDFMREIMPHLPLYVFKKDGQVLDATHSIDFHGKDLPLCHKKASKDPDGAVLLQLHWYDVDDPDAFCAETKVRQTSSIAVVGGPLPQCNALFTFMQNPGSRCASPQRNPVSIDFLTCSPALTCLTATKCQLSMLRNGPAYPYHPPICLWVSPQPHQACAP</sequence>
<comment type="caution">
    <text evidence="1">The sequence shown here is derived from an EMBL/GenBank/DDBJ whole genome shotgun (WGS) entry which is preliminary data.</text>
</comment>
<evidence type="ECO:0000313" key="2">
    <source>
        <dbReference type="Proteomes" id="UP000604046"/>
    </source>
</evidence>
<dbReference type="EMBL" id="CAJNDS010002820">
    <property type="protein sequence ID" value="CAE7609158.1"/>
    <property type="molecule type" value="Genomic_DNA"/>
</dbReference>
<proteinExistence type="predicted"/>
<organism evidence="1 2">
    <name type="scientific">Symbiodinium natans</name>
    <dbReference type="NCBI Taxonomy" id="878477"/>
    <lineage>
        <taxon>Eukaryota</taxon>
        <taxon>Sar</taxon>
        <taxon>Alveolata</taxon>
        <taxon>Dinophyceae</taxon>
        <taxon>Suessiales</taxon>
        <taxon>Symbiodiniaceae</taxon>
        <taxon>Symbiodinium</taxon>
    </lineage>
</organism>
<dbReference type="Gene3D" id="3.20.100.30">
    <property type="entry name" value="VTC, catalytic tunnel domain"/>
    <property type="match status" value="1"/>
</dbReference>
<accession>A0A812V1M7</accession>
<name>A0A812V1M7_9DINO</name>
<keyword evidence="2" id="KW-1185">Reference proteome</keyword>